<evidence type="ECO:0000256" key="9">
    <source>
        <dbReference type="PROSITE-ProRule" id="PRU00703"/>
    </source>
</evidence>
<evidence type="ECO:0000256" key="8">
    <source>
        <dbReference type="ARBA" id="ARBA00040729"/>
    </source>
</evidence>
<dbReference type="InterPro" id="IPR054115">
    <property type="entry name" value="CorC_N"/>
</dbReference>
<proteinExistence type="inferred from homology"/>
<dbReference type="PANTHER" id="PTHR22777">
    <property type="entry name" value="HEMOLYSIN-RELATED"/>
    <property type="match status" value="1"/>
</dbReference>
<evidence type="ECO:0000313" key="12">
    <source>
        <dbReference type="Proteomes" id="UP000600877"/>
    </source>
</evidence>
<sequence length="280" mass="31964">MDDYSSKPAPNWFERLLNRFTHEPEDREELVSQLHAAFERNVLDAEALSMIEGVLSFSERTVREVMVQRSQMDVIRLSEPMEKLLSHVIEAGHSRFPVIGEDKDDVQGILLSKDLLRYFLTPNDFDLQKTLRPVVFVPESKRLDGLLREFRATKTHMAIVVDEYGGVSGLITIEDVLEVIVGDIDDEHDLIESEDDIVPVRGERYRVLATTSIEDFNDFFECALPDDEVDTIGGLVTANLGYVPVRGEGLQLQDWHFTVIRADSRRLQALLVERRPQAAR</sequence>
<keyword evidence="5 9" id="KW-0129">CBS domain</keyword>
<dbReference type="SUPFAM" id="SSF56176">
    <property type="entry name" value="FAD-binding/transporter-associated domain-like"/>
    <property type="match status" value="1"/>
</dbReference>
<reference evidence="12" key="1">
    <citation type="journal article" date="2019" name="Int. J. Syst. Evol. Microbiol.">
        <title>The Global Catalogue of Microorganisms (GCM) 10K type strain sequencing project: providing services to taxonomists for standard genome sequencing and annotation.</title>
        <authorList>
            <consortium name="The Broad Institute Genomics Platform"/>
            <consortium name="The Broad Institute Genome Sequencing Center for Infectious Disease"/>
            <person name="Wu L."/>
            <person name="Ma J."/>
        </authorList>
    </citation>
    <scope>NUCLEOTIDE SEQUENCE [LARGE SCALE GENOMIC DNA]</scope>
    <source>
        <strain evidence="12">KCTC 32041</strain>
    </source>
</reference>
<dbReference type="Gene3D" id="3.10.580.10">
    <property type="entry name" value="CBS-domain"/>
    <property type="match status" value="1"/>
</dbReference>
<dbReference type="SUPFAM" id="SSF54631">
    <property type="entry name" value="CBS-domain pair"/>
    <property type="match status" value="1"/>
</dbReference>
<dbReference type="InterPro" id="IPR000644">
    <property type="entry name" value="CBS_dom"/>
</dbReference>
<comment type="caution">
    <text evidence="11">The sequence shown here is derived from an EMBL/GenBank/DDBJ whole genome shotgun (WGS) entry which is preliminary data.</text>
</comment>
<evidence type="ECO:0000259" key="10">
    <source>
        <dbReference type="PROSITE" id="PS51371"/>
    </source>
</evidence>
<evidence type="ECO:0000256" key="4">
    <source>
        <dbReference type="ARBA" id="ARBA00022842"/>
    </source>
</evidence>
<dbReference type="InterPro" id="IPR036318">
    <property type="entry name" value="FAD-bd_PCMH-like_sf"/>
</dbReference>
<evidence type="ECO:0000313" key="11">
    <source>
        <dbReference type="EMBL" id="GGY00382.1"/>
    </source>
</evidence>
<dbReference type="CDD" id="cd04590">
    <property type="entry name" value="CBS_pair_CorC_HlyC_assoc"/>
    <property type="match status" value="1"/>
</dbReference>
<organism evidence="11 12">
    <name type="scientific">Vogesella alkaliphila</name>
    <dbReference type="NCBI Taxonomy" id="1193621"/>
    <lineage>
        <taxon>Bacteria</taxon>
        <taxon>Pseudomonadati</taxon>
        <taxon>Pseudomonadota</taxon>
        <taxon>Betaproteobacteria</taxon>
        <taxon>Neisseriales</taxon>
        <taxon>Chromobacteriaceae</taxon>
        <taxon>Vogesella</taxon>
    </lineage>
</organism>
<feature type="domain" description="CBS" evidence="10">
    <location>
        <begin position="130"/>
        <end position="190"/>
    </location>
</feature>
<dbReference type="PROSITE" id="PS51371">
    <property type="entry name" value="CBS"/>
    <property type="match status" value="2"/>
</dbReference>
<comment type="function">
    <text evidence="7">Plays a role in the transport of magnesium and cobalt ions.</text>
</comment>
<comment type="similarity">
    <text evidence="1">Belongs to the UPF0053 family.</text>
</comment>
<dbReference type="Pfam" id="PF03471">
    <property type="entry name" value="CorC_HlyC"/>
    <property type="match status" value="1"/>
</dbReference>
<gene>
    <name evidence="11" type="ORF">GCM10011290_30450</name>
</gene>
<keyword evidence="4" id="KW-0460">Magnesium</keyword>
<dbReference type="InterPro" id="IPR044751">
    <property type="entry name" value="Ion_transp-like_CBS"/>
</dbReference>
<evidence type="ECO:0000256" key="2">
    <source>
        <dbReference type="ARBA" id="ARBA00022448"/>
    </source>
</evidence>
<keyword evidence="6" id="KW-0170">Cobalt</keyword>
<protein>
    <recommendedName>
        <fullName evidence="8">Magnesium and cobalt efflux protein CorC</fullName>
    </recommendedName>
</protein>
<dbReference type="Gene3D" id="3.30.465.10">
    <property type="match status" value="1"/>
</dbReference>
<dbReference type="InterPro" id="IPR005170">
    <property type="entry name" value="Transptr-assoc_dom"/>
</dbReference>
<evidence type="ECO:0000256" key="3">
    <source>
        <dbReference type="ARBA" id="ARBA00022737"/>
    </source>
</evidence>
<evidence type="ECO:0000256" key="6">
    <source>
        <dbReference type="ARBA" id="ARBA00023285"/>
    </source>
</evidence>
<keyword evidence="12" id="KW-1185">Reference proteome</keyword>
<keyword evidence="3" id="KW-0677">Repeat</keyword>
<name>A0ABQ2Z2T6_9NEIS</name>
<dbReference type="EMBL" id="BMYW01000014">
    <property type="protein sequence ID" value="GGY00382.1"/>
    <property type="molecule type" value="Genomic_DNA"/>
</dbReference>
<dbReference type="RefSeq" id="WP_189375498.1">
    <property type="nucleotide sequence ID" value="NZ_BMYW01000014.1"/>
</dbReference>
<evidence type="ECO:0000256" key="1">
    <source>
        <dbReference type="ARBA" id="ARBA00006337"/>
    </source>
</evidence>
<dbReference type="SMART" id="SM00116">
    <property type="entry name" value="CBS"/>
    <property type="match status" value="2"/>
</dbReference>
<dbReference type="InterPro" id="IPR016169">
    <property type="entry name" value="FAD-bd_PCMH_sub2"/>
</dbReference>
<keyword evidence="2" id="KW-0813">Transport</keyword>
<evidence type="ECO:0000256" key="5">
    <source>
        <dbReference type="ARBA" id="ARBA00023122"/>
    </source>
</evidence>
<evidence type="ECO:0000256" key="7">
    <source>
        <dbReference type="ARBA" id="ARBA00037273"/>
    </source>
</evidence>
<dbReference type="InterPro" id="IPR046342">
    <property type="entry name" value="CBS_dom_sf"/>
</dbReference>
<accession>A0ABQ2Z2T6</accession>
<dbReference type="SMART" id="SM01091">
    <property type="entry name" value="CorC_HlyC"/>
    <property type="match status" value="1"/>
</dbReference>
<feature type="domain" description="CBS" evidence="10">
    <location>
        <begin position="66"/>
        <end position="125"/>
    </location>
</feature>
<dbReference type="Pfam" id="PF21917">
    <property type="entry name" value="NMB0537_N"/>
    <property type="match status" value="1"/>
</dbReference>
<dbReference type="Pfam" id="PF00571">
    <property type="entry name" value="CBS"/>
    <property type="match status" value="2"/>
</dbReference>
<dbReference type="Proteomes" id="UP000600877">
    <property type="component" value="Unassembled WGS sequence"/>
</dbReference>
<dbReference type="PANTHER" id="PTHR22777:SF27">
    <property type="entry name" value="MAGNESIUM AND COBALT EFFLUX PROTEIN CORC"/>
    <property type="match status" value="1"/>
</dbReference>